<proteinExistence type="predicted"/>
<dbReference type="Proteomes" id="UP000595437">
    <property type="component" value="Chromosome 8"/>
</dbReference>
<dbReference type="EMBL" id="CP045897">
    <property type="protein sequence ID" value="QQP51106.1"/>
    <property type="molecule type" value="Genomic_DNA"/>
</dbReference>
<dbReference type="AlphaFoldDB" id="A0A7T8HJU5"/>
<keyword evidence="1" id="KW-0175">Coiled coil</keyword>
<feature type="compositionally biased region" description="Low complexity" evidence="2">
    <location>
        <begin position="33"/>
        <end position="44"/>
    </location>
</feature>
<evidence type="ECO:0000313" key="4">
    <source>
        <dbReference type="Proteomes" id="UP000595437"/>
    </source>
</evidence>
<organism evidence="3 4">
    <name type="scientific">Caligus rogercresseyi</name>
    <name type="common">Sea louse</name>
    <dbReference type="NCBI Taxonomy" id="217165"/>
    <lineage>
        <taxon>Eukaryota</taxon>
        <taxon>Metazoa</taxon>
        <taxon>Ecdysozoa</taxon>
        <taxon>Arthropoda</taxon>
        <taxon>Crustacea</taxon>
        <taxon>Multicrustacea</taxon>
        <taxon>Hexanauplia</taxon>
        <taxon>Copepoda</taxon>
        <taxon>Siphonostomatoida</taxon>
        <taxon>Caligidae</taxon>
        <taxon>Caligus</taxon>
    </lineage>
</organism>
<accession>A0A7T8HJU5</accession>
<protein>
    <submittedName>
        <fullName evidence="3">LOC100651630</fullName>
    </submittedName>
</protein>
<evidence type="ECO:0000256" key="1">
    <source>
        <dbReference type="SAM" id="Coils"/>
    </source>
</evidence>
<evidence type="ECO:0000256" key="2">
    <source>
        <dbReference type="SAM" id="MobiDB-lite"/>
    </source>
</evidence>
<evidence type="ECO:0000313" key="3">
    <source>
        <dbReference type="EMBL" id="QQP51106.1"/>
    </source>
</evidence>
<feature type="region of interest" description="Disordered" evidence="2">
    <location>
        <begin position="128"/>
        <end position="177"/>
    </location>
</feature>
<name>A0A7T8HJU5_CALRO</name>
<feature type="non-terminal residue" evidence="3">
    <location>
        <position position="485"/>
    </location>
</feature>
<gene>
    <name evidence="3" type="ORF">FKW44_012343</name>
</gene>
<dbReference type="OrthoDB" id="5799458at2759"/>
<feature type="coiled-coil region" evidence="1">
    <location>
        <begin position="181"/>
        <end position="353"/>
    </location>
</feature>
<feature type="region of interest" description="Disordered" evidence="2">
    <location>
        <begin position="1"/>
        <end position="59"/>
    </location>
</feature>
<reference evidence="4" key="1">
    <citation type="submission" date="2021-01" db="EMBL/GenBank/DDBJ databases">
        <title>Caligus Genome Assembly.</title>
        <authorList>
            <person name="Gallardo-Escarate C."/>
        </authorList>
    </citation>
    <scope>NUCLEOTIDE SEQUENCE [LARGE SCALE GENOMIC DNA]</scope>
</reference>
<sequence>PVSKRPLRRSSDFLSSSTSSPSFFRQIQNHFKSNNATSSSNSNTIKRSRSTSENETRSKVQVFQLEQHCKNLEGELDTVKDEILKILSAKSSANKENESLKRYARAYESLVRENQSLKKEIHELRSKCGNGLSSTSPLPPQIHHDRSSPDGQEYYDSPKSPRVSSTDDDEGEDSLDKRDLAKLLETQKSELETERKGLLSKNSELEESLELMKTEFESMEDYWQEKLDKERSFYENQLSLSDSNFKELEIKMKEYEELMMTTEGMAHQDSDKLSTIAESVSLECQVTELEEELSDVRGRLKEVEGQKNQEINEISQAWKHKFEADYNIHLKEKEIYETKIRQMEKTLEDVKDQYTNVCIKGQIISIYIFSHVRAHQDICILQDSCHQMQEQIRRSKSVSPVPPALKLRLIEANESGTNKEKLSHSSLWLIHPPATGLPRYCNHSGSMSLDASFRYSDQSNSSSKQSNSMSHISDDVVDSVARAYQ</sequence>
<feature type="region of interest" description="Disordered" evidence="2">
    <location>
        <begin position="454"/>
        <end position="474"/>
    </location>
</feature>
<feature type="compositionally biased region" description="Low complexity" evidence="2">
    <location>
        <begin position="12"/>
        <end position="25"/>
    </location>
</feature>
<feature type="non-terminal residue" evidence="3">
    <location>
        <position position="1"/>
    </location>
</feature>
<keyword evidence="4" id="KW-1185">Reference proteome</keyword>
<feature type="coiled-coil region" evidence="1">
    <location>
        <begin position="62"/>
        <end position="127"/>
    </location>
</feature>
<feature type="compositionally biased region" description="Low complexity" evidence="2">
    <location>
        <begin position="456"/>
        <end position="471"/>
    </location>
</feature>